<reference evidence="2" key="1">
    <citation type="submission" date="2023-03" db="EMBL/GenBank/DDBJ databases">
        <title>Massive genome expansion in bonnet fungi (Mycena s.s.) driven by repeated elements and novel gene families across ecological guilds.</title>
        <authorList>
            <consortium name="Lawrence Berkeley National Laboratory"/>
            <person name="Harder C.B."/>
            <person name="Miyauchi S."/>
            <person name="Viragh M."/>
            <person name="Kuo A."/>
            <person name="Thoen E."/>
            <person name="Andreopoulos B."/>
            <person name="Lu D."/>
            <person name="Skrede I."/>
            <person name="Drula E."/>
            <person name="Henrissat B."/>
            <person name="Morin E."/>
            <person name="Kohler A."/>
            <person name="Barry K."/>
            <person name="LaButti K."/>
            <person name="Morin E."/>
            <person name="Salamov A."/>
            <person name="Lipzen A."/>
            <person name="Mereny Z."/>
            <person name="Hegedus B."/>
            <person name="Baldrian P."/>
            <person name="Stursova M."/>
            <person name="Weitz H."/>
            <person name="Taylor A."/>
            <person name="Grigoriev I.V."/>
            <person name="Nagy L.G."/>
            <person name="Martin F."/>
            <person name="Kauserud H."/>
        </authorList>
    </citation>
    <scope>NUCLEOTIDE SEQUENCE</scope>
    <source>
        <strain evidence="2">CBHHK002</strain>
    </source>
</reference>
<protein>
    <submittedName>
        <fullName evidence="2">Uncharacterized protein</fullName>
    </submittedName>
</protein>
<evidence type="ECO:0000313" key="3">
    <source>
        <dbReference type="Proteomes" id="UP001218218"/>
    </source>
</evidence>
<organism evidence="2 3">
    <name type="scientific">Mycena albidolilacea</name>
    <dbReference type="NCBI Taxonomy" id="1033008"/>
    <lineage>
        <taxon>Eukaryota</taxon>
        <taxon>Fungi</taxon>
        <taxon>Dikarya</taxon>
        <taxon>Basidiomycota</taxon>
        <taxon>Agaricomycotina</taxon>
        <taxon>Agaricomycetes</taxon>
        <taxon>Agaricomycetidae</taxon>
        <taxon>Agaricales</taxon>
        <taxon>Marasmiineae</taxon>
        <taxon>Mycenaceae</taxon>
        <taxon>Mycena</taxon>
    </lineage>
</organism>
<gene>
    <name evidence="1" type="ORF">DFH08DRAFT_972159</name>
    <name evidence="2" type="ORF">DFH08DRAFT_972160</name>
</gene>
<proteinExistence type="predicted"/>
<evidence type="ECO:0000313" key="2">
    <source>
        <dbReference type="EMBL" id="KAJ7315122.1"/>
    </source>
</evidence>
<dbReference type="AlphaFoldDB" id="A0AAD6ZBY4"/>
<comment type="caution">
    <text evidence="2">The sequence shown here is derived from an EMBL/GenBank/DDBJ whole genome shotgun (WGS) entry which is preliminary data.</text>
</comment>
<dbReference type="EMBL" id="JARIHO010000063">
    <property type="protein sequence ID" value="KAJ7315120.1"/>
    <property type="molecule type" value="Genomic_DNA"/>
</dbReference>
<dbReference type="EMBL" id="JARIHO010000063">
    <property type="protein sequence ID" value="KAJ7315122.1"/>
    <property type="molecule type" value="Genomic_DNA"/>
</dbReference>
<evidence type="ECO:0000313" key="1">
    <source>
        <dbReference type="EMBL" id="KAJ7315120.1"/>
    </source>
</evidence>
<dbReference type="Proteomes" id="UP001218218">
    <property type="component" value="Unassembled WGS sequence"/>
</dbReference>
<sequence length="183" mass="19613">MPPSTRYIEIHTHVHHFLPPPSMTDSSTTATSASRSELEALVALVARLASISVEGMRLAVEVQARLPLVVTAERGDATALAEAAATAAASAAVAADPLWVRGVPQTPAAIEAQYPEGSGETWYMVIRGREPGFYRTAAEADRVCDGVPNQLKEKKKSRRDAVGLYRSLYNGPDGKGVQKWTEA</sequence>
<accession>A0AAD6ZBY4</accession>
<name>A0AAD6ZBY4_9AGAR</name>
<keyword evidence="3" id="KW-1185">Reference proteome</keyword>